<name>A0ACC0W5F3_9STRA</name>
<evidence type="ECO:0000313" key="1">
    <source>
        <dbReference type="EMBL" id="KAI9913556.1"/>
    </source>
</evidence>
<comment type="caution">
    <text evidence="1">The sequence shown here is derived from an EMBL/GenBank/DDBJ whole genome shotgun (WGS) entry which is preliminary data.</text>
</comment>
<reference evidence="1 2" key="1">
    <citation type="journal article" date="2022" name="bioRxiv">
        <title>The genome of the oomycete Peronosclerospora sorghi, a cosmopolitan pathogen of maize and sorghum, is inflated with dispersed pseudogenes.</title>
        <authorList>
            <person name="Fletcher K."/>
            <person name="Martin F."/>
            <person name="Isakeit T."/>
            <person name="Cavanaugh K."/>
            <person name="Magill C."/>
            <person name="Michelmore R."/>
        </authorList>
    </citation>
    <scope>NUCLEOTIDE SEQUENCE [LARGE SCALE GENOMIC DNA]</scope>
    <source>
        <strain evidence="1">P6</strain>
    </source>
</reference>
<proteinExistence type="predicted"/>
<dbReference type="EMBL" id="CM047583">
    <property type="protein sequence ID" value="KAI9913556.1"/>
    <property type="molecule type" value="Genomic_DNA"/>
</dbReference>
<gene>
    <name evidence="1" type="ORF">PsorP6_004876</name>
</gene>
<accession>A0ACC0W5F3</accession>
<sequence length="339" mass="38689">MYALPRASTSFASCGPQFVRSYMANWNRMWMLLTGSLSPHAWNGIVPSMLKIHEQNLLPYIYGGITSIGVEHGNEASKYGKTTTTAWRKSFFKRLRRHAARVCRCDHKTATKTVTTDKGDNNECTTCPLTHAPVVVAFSGKRQFCWLFSPTLSTIESLSLAEREEWVRALKHCSSGGDELALCLRSLKSATLAPIFMFDKISNVCTICTHTLINTWRRSNLYLAHKLKTKWSQDTLATLKKMSPLSLKLTLEQMLQGAVKTYAKCFQMENRMATRMMENPDFFEGVRAVVVDKYPNPKWDKRDINKVMADEVEKFFEPLDEDQELIMYPSVMASTHKKE</sequence>
<evidence type="ECO:0000313" key="2">
    <source>
        <dbReference type="Proteomes" id="UP001163321"/>
    </source>
</evidence>
<keyword evidence="2" id="KW-1185">Reference proteome</keyword>
<dbReference type="Proteomes" id="UP001163321">
    <property type="component" value="Chromosome 4"/>
</dbReference>
<organism evidence="1 2">
    <name type="scientific">Peronosclerospora sorghi</name>
    <dbReference type="NCBI Taxonomy" id="230839"/>
    <lineage>
        <taxon>Eukaryota</taxon>
        <taxon>Sar</taxon>
        <taxon>Stramenopiles</taxon>
        <taxon>Oomycota</taxon>
        <taxon>Peronosporomycetes</taxon>
        <taxon>Peronosporales</taxon>
        <taxon>Peronosporaceae</taxon>
        <taxon>Peronosclerospora</taxon>
    </lineage>
</organism>
<protein>
    <submittedName>
        <fullName evidence="1">Uncharacterized protein</fullName>
    </submittedName>
</protein>